<dbReference type="Gramene" id="ONI17053">
    <property type="protein sequence ID" value="ONI17053"/>
    <property type="gene ID" value="PRUPE_3G135300"/>
</dbReference>
<sequence length="100" mass="10865">MNTNPILHISFTTSSKAVLLHTDRSRRGLSWTTFFFVNCFDAFSLVPWKALAYCAMNSTSSKAVRSKCKLLESSSPSVGPRSPPSNSSDGFVTFGTSPVP</sequence>
<proteinExistence type="predicted"/>
<reference evidence="2 3" key="1">
    <citation type="journal article" date="2013" name="Nat. Genet.">
        <title>The high-quality draft genome of peach (Prunus persica) identifies unique patterns of genetic diversity, domestication and genome evolution.</title>
        <authorList>
            <consortium name="International Peach Genome Initiative"/>
            <person name="Verde I."/>
            <person name="Abbott A.G."/>
            <person name="Scalabrin S."/>
            <person name="Jung S."/>
            <person name="Shu S."/>
            <person name="Marroni F."/>
            <person name="Zhebentyayeva T."/>
            <person name="Dettori M.T."/>
            <person name="Grimwood J."/>
            <person name="Cattonaro F."/>
            <person name="Zuccolo A."/>
            <person name="Rossini L."/>
            <person name="Jenkins J."/>
            <person name="Vendramin E."/>
            <person name="Meisel L.A."/>
            <person name="Decroocq V."/>
            <person name="Sosinski B."/>
            <person name="Prochnik S."/>
            <person name="Mitros T."/>
            <person name="Policriti A."/>
            <person name="Cipriani G."/>
            <person name="Dondini L."/>
            <person name="Ficklin S."/>
            <person name="Goodstein D.M."/>
            <person name="Xuan P."/>
            <person name="Del Fabbro C."/>
            <person name="Aramini V."/>
            <person name="Copetti D."/>
            <person name="Gonzalez S."/>
            <person name="Horner D.S."/>
            <person name="Falchi R."/>
            <person name="Lucas S."/>
            <person name="Mica E."/>
            <person name="Maldonado J."/>
            <person name="Lazzari B."/>
            <person name="Bielenberg D."/>
            <person name="Pirona R."/>
            <person name="Miculan M."/>
            <person name="Barakat A."/>
            <person name="Testolin R."/>
            <person name="Stella A."/>
            <person name="Tartarini S."/>
            <person name="Tonutti P."/>
            <person name="Arus P."/>
            <person name="Orellana A."/>
            <person name="Wells C."/>
            <person name="Main D."/>
            <person name="Vizzotto G."/>
            <person name="Silva H."/>
            <person name="Salamini F."/>
            <person name="Schmutz J."/>
            <person name="Morgante M."/>
            <person name="Rokhsar D.S."/>
        </authorList>
    </citation>
    <scope>NUCLEOTIDE SEQUENCE [LARGE SCALE GENOMIC DNA]</scope>
    <source>
        <strain evidence="3">cv. Nemared</strain>
    </source>
</reference>
<evidence type="ECO:0000313" key="3">
    <source>
        <dbReference type="Proteomes" id="UP000006882"/>
    </source>
</evidence>
<dbReference type="Proteomes" id="UP000006882">
    <property type="component" value="Chromosome G3"/>
</dbReference>
<gene>
    <name evidence="2" type="ORF">PRUPE_3G135300</name>
</gene>
<protein>
    <submittedName>
        <fullName evidence="2">Uncharacterized protein</fullName>
    </submittedName>
</protein>
<feature type="compositionally biased region" description="Low complexity" evidence="1">
    <location>
        <begin position="73"/>
        <end position="88"/>
    </location>
</feature>
<evidence type="ECO:0000313" key="2">
    <source>
        <dbReference type="EMBL" id="ONI17053.1"/>
    </source>
</evidence>
<keyword evidence="3" id="KW-1185">Reference proteome</keyword>
<feature type="region of interest" description="Disordered" evidence="1">
    <location>
        <begin position="73"/>
        <end position="100"/>
    </location>
</feature>
<name>A0A251PZQ8_PRUPE</name>
<accession>A0A251PZQ8</accession>
<dbReference type="AlphaFoldDB" id="A0A251PZQ8"/>
<organism evidence="2 3">
    <name type="scientific">Prunus persica</name>
    <name type="common">Peach</name>
    <name type="synonym">Amygdalus persica</name>
    <dbReference type="NCBI Taxonomy" id="3760"/>
    <lineage>
        <taxon>Eukaryota</taxon>
        <taxon>Viridiplantae</taxon>
        <taxon>Streptophyta</taxon>
        <taxon>Embryophyta</taxon>
        <taxon>Tracheophyta</taxon>
        <taxon>Spermatophyta</taxon>
        <taxon>Magnoliopsida</taxon>
        <taxon>eudicotyledons</taxon>
        <taxon>Gunneridae</taxon>
        <taxon>Pentapetalae</taxon>
        <taxon>rosids</taxon>
        <taxon>fabids</taxon>
        <taxon>Rosales</taxon>
        <taxon>Rosaceae</taxon>
        <taxon>Amygdaloideae</taxon>
        <taxon>Amygdaleae</taxon>
        <taxon>Prunus</taxon>
    </lineage>
</organism>
<evidence type="ECO:0000256" key="1">
    <source>
        <dbReference type="SAM" id="MobiDB-lite"/>
    </source>
</evidence>
<dbReference type="EMBL" id="CM007653">
    <property type="protein sequence ID" value="ONI17053.1"/>
    <property type="molecule type" value="Genomic_DNA"/>
</dbReference>